<geneLocation type="plasmid" evidence="1">
    <name>pNDM_1TM</name>
</geneLocation>
<reference evidence="2" key="1">
    <citation type="journal article" date="2017" name="J. Antimicrob. Chemother.">
        <title>Illumina short-read and MinION long-read WGS to characterize the molecular epidemiology of an NDM-1 Serratia marcescens outbreak in Romania.</title>
        <authorList>
            <person name="Phan H.T.T."/>
            <person name="Stoesser N."/>
            <person name="Maciuca I.E."/>
            <person name="Toma F."/>
            <person name="Szekely E."/>
            <person name="Flonta M."/>
            <person name="Hubbard A.T.M."/>
            <person name="Pankhurst L."/>
            <person name="Do T."/>
            <person name="Peto T.E.A."/>
            <person name="Walker A.S."/>
            <person name="Crook D.W."/>
            <person name="Timofte D."/>
        </authorList>
    </citation>
    <scope>NUCLEOTIDE SEQUENCE</scope>
    <source>
        <strain evidence="1">1TM</strain>
        <strain evidence="2">6TM</strain>
        <plasmid evidence="1">pNDM_1TM</plasmid>
        <plasmid evidence="2">pNDM_6TM</plasmid>
    </source>
</reference>
<organism evidence="2">
    <name type="scientific">Klebsiella pneumoniae</name>
    <dbReference type="NCBI Taxonomy" id="573"/>
    <lineage>
        <taxon>Bacteria</taxon>
        <taxon>Pseudomonadati</taxon>
        <taxon>Pseudomonadota</taxon>
        <taxon>Gammaproteobacteria</taxon>
        <taxon>Enterobacterales</taxon>
        <taxon>Enterobacteriaceae</taxon>
        <taxon>Klebsiella/Raoultella group</taxon>
        <taxon>Klebsiella</taxon>
        <taxon>Klebsiella pneumoniae complex</taxon>
    </lineage>
</organism>
<dbReference type="EMBL" id="MF042353">
    <property type="protein sequence ID" value="AUS92099.1"/>
    <property type="molecule type" value="Genomic_DNA"/>
</dbReference>
<geneLocation type="plasmid" evidence="2">
    <name>pNDM_6TM</name>
</geneLocation>
<name>A0A2I7ZHY7_KLEPN</name>
<dbReference type="EMBL" id="MF042354">
    <property type="protein sequence ID" value="AUS92217.1"/>
    <property type="molecule type" value="Genomic_DNA"/>
</dbReference>
<keyword evidence="2" id="KW-0614">Plasmid</keyword>
<evidence type="ECO:0000313" key="2">
    <source>
        <dbReference type="EMBL" id="AUS92217.1"/>
    </source>
</evidence>
<accession>A0A2I7ZHY7</accession>
<protein>
    <submittedName>
        <fullName evidence="2">Uncharacterized protein</fullName>
    </submittedName>
</protein>
<proteinExistence type="predicted"/>
<evidence type="ECO:0000313" key="1">
    <source>
        <dbReference type="EMBL" id="AUS92099.1"/>
    </source>
</evidence>
<sequence>MQHPCQDAPPLSRRGLRFSHPGKLTPGCKGQRRFRCRFSDVAAGSCSFLAWFFHPFESFRRG</sequence>
<dbReference type="AlphaFoldDB" id="A0A2I7ZHY7"/>